<evidence type="ECO:0000256" key="2">
    <source>
        <dbReference type="HAMAP-Rule" id="MF_01678"/>
    </source>
</evidence>
<proteinExistence type="inferred from homology"/>
<comment type="catalytic activity">
    <reaction evidence="2">
        <text>5-(methylsulfanyl)-alpha-D-ribose 1-phosphate = 5-(methylsulfanyl)-D-ribulose 1-phosphate</text>
        <dbReference type="Rhea" id="RHEA:19989"/>
        <dbReference type="ChEBI" id="CHEBI:58533"/>
        <dbReference type="ChEBI" id="CHEBI:58548"/>
        <dbReference type="EC" id="5.3.1.23"/>
    </reaction>
</comment>
<dbReference type="GO" id="GO:0046523">
    <property type="term" value="F:S-methyl-5-thioribose-1-phosphate isomerase activity"/>
    <property type="evidence" value="ECO:0007669"/>
    <property type="project" value="UniProtKB-UniRule"/>
</dbReference>
<feature type="binding site" evidence="2">
    <location>
        <position position="197"/>
    </location>
    <ligand>
        <name>substrate</name>
    </ligand>
</feature>
<name>A0A7C4ELD0_9BACT</name>
<feature type="active site" description="Proton donor" evidence="2">
    <location>
        <position position="238"/>
    </location>
</feature>
<comment type="pathway">
    <text evidence="2">Amino-acid biosynthesis; L-methionine biosynthesis via salvage pathway; L-methionine from S-methyl-5-thio-alpha-D-ribose 1-phosphate: step 1/6.</text>
</comment>
<comment type="similarity">
    <text evidence="2">Belongs to the EIF-2B alpha/beta/delta subunits family. MtnA subfamily.</text>
</comment>
<evidence type="ECO:0000256" key="1">
    <source>
        <dbReference type="ARBA" id="ARBA00023235"/>
    </source>
</evidence>
<dbReference type="InterPro" id="IPR042529">
    <property type="entry name" value="IF_2B-like_C"/>
</dbReference>
<feature type="binding site" evidence="2">
    <location>
        <begin position="248"/>
        <end position="249"/>
    </location>
    <ligand>
        <name>substrate</name>
    </ligand>
</feature>
<keyword evidence="2" id="KW-0028">Amino-acid biosynthesis</keyword>
<dbReference type="FunFam" id="3.40.50.10470:FF:000006">
    <property type="entry name" value="Methylthioribose-1-phosphate isomerase"/>
    <property type="match status" value="1"/>
</dbReference>
<keyword evidence="1 2" id="KW-0413">Isomerase</keyword>
<feature type="binding site" evidence="2">
    <location>
        <begin position="47"/>
        <end position="49"/>
    </location>
    <ligand>
        <name>substrate</name>
    </ligand>
</feature>
<dbReference type="InterPro" id="IPR005251">
    <property type="entry name" value="IF-M1Pi"/>
</dbReference>
<evidence type="ECO:0000313" key="3">
    <source>
        <dbReference type="EMBL" id="HGG99346.1"/>
    </source>
</evidence>
<dbReference type="HAMAP" id="MF_01678">
    <property type="entry name" value="Salvage_MtnA"/>
    <property type="match status" value="1"/>
</dbReference>
<organism evidence="3">
    <name type="scientific">Thermodesulfovibrio aggregans</name>
    <dbReference type="NCBI Taxonomy" id="86166"/>
    <lineage>
        <taxon>Bacteria</taxon>
        <taxon>Pseudomonadati</taxon>
        <taxon>Nitrospirota</taxon>
        <taxon>Thermodesulfovibrionia</taxon>
        <taxon>Thermodesulfovibrionales</taxon>
        <taxon>Thermodesulfovibrionaceae</taxon>
        <taxon>Thermodesulfovibrio</taxon>
    </lineage>
</organism>
<dbReference type="FunFam" id="1.20.120.420:FF:000001">
    <property type="entry name" value="Methylthioribose-1-phosphate isomerase"/>
    <property type="match status" value="1"/>
</dbReference>
<comment type="function">
    <text evidence="2">Catalyzes the interconversion of methylthioribose-1-phosphate (MTR-1-P) into methylthioribulose-1-phosphate (MTRu-1-P).</text>
</comment>
<dbReference type="NCBIfam" id="NF004326">
    <property type="entry name" value="PRK05720.1"/>
    <property type="match status" value="1"/>
</dbReference>
<dbReference type="EMBL" id="DTHO01000022">
    <property type="protein sequence ID" value="HGG99346.1"/>
    <property type="molecule type" value="Genomic_DNA"/>
</dbReference>
<feature type="binding site" evidence="2">
    <location>
        <position position="90"/>
    </location>
    <ligand>
        <name>substrate</name>
    </ligand>
</feature>
<keyword evidence="2" id="KW-0486">Methionine biosynthesis</keyword>
<dbReference type="GO" id="GO:0019509">
    <property type="term" value="P:L-methionine salvage from methylthioadenosine"/>
    <property type="evidence" value="ECO:0007669"/>
    <property type="project" value="UniProtKB-UniRule"/>
</dbReference>
<feature type="site" description="Transition state stabilizer" evidence="2">
    <location>
        <position position="158"/>
    </location>
</feature>
<dbReference type="EC" id="5.3.1.23" evidence="2"/>
<gene>
    <name evidence="2 3" type="primary">mtnA</name>
    <name evidence="3" type="ORF">ENV75_02700</name>
</gene>
<dbReference type="NCBIfam" id="TIGR00524">
    <property type="entry name" value="eIF-2B_rel"/>
    <property type="match status" value="1"/>
</dbReference>
<comment type="caution">
    <text evidence="3">The sequence shown here is derived from an EMBL/GenBank/DDBJ whole genome shotgun (WGS) entry which is preliminary data.</text>
</comment>
<dbReference type="PANTHER" id="PTHR43475:SF1">
    <property type="entry name" value="METHYLTHIORIBOSE-1-PHOSPHATE ISOMERASE"/>
    <property type="match status" value="1"/>
</dbReference>
<protein>
    <recommendedName>
        <fullName evidence="2">Methylthioribose-1-phosphate isomerase</fullName>
        <shortName evidence="2">M1Pi</shortName>
        <shortName evidence="2">MTR-1-P isomerase</shortName>
        <ecNumber evidence="2">5.3.1.23</ecNumber>
    </recommendedName>
    <alternativeName>
        <fullName evidence="2">S-methyl-5-thioribose-1-phosphate isomerase</fullName>
    </alternativeName>
</protein>
<dbReference type="InterPro" id="IPR037171">
    <property type="entry name" value="NagB/RpiA_transferase-like"/>
</dbReference>
<reference evidence="3" key="1">
    <citation type="journal article" date="2020" name="mSystems">
        <title>Genome- and Community-Level Interaction Insights into Carbon Utilization and Element Cycling Functions of Hydrothermarchaeota in Hydrothermal Sediment.</title>
        <authorList>
            <person name="Zhou Z."/>
            <person name="Liu Y."/>
            <person name="Xu W."/>
            <person name="Pan J."/>
            <person name="Luo Z.H."/>
            <person name="Li M."/>
        </authorList>
    </citation>
    <scope>NUCLEOTIDE SEQUENCE [LARGE SCALE GENOMIC DNA]</scope>
    <source>
        <strain evidence="3">SpSt-788</strain>
    </source>
</reference>
<dbReference type="UniPathway" id="UPA00904">
    <property type="reaction ID" value="UER00874"/>
</dbReference>
<accession>A0A7C4ELD0</accession>
<dbReference type="AlphaFoldDB" id="A0A7C4ELD0"/>
<dbReference type="InterPro" id="IPR027363">
    <property type="entry name" value="M1Pi_N"/>
</dbReference>
<sequence>MPMLQSIKWQDGSVYILDQRLLPEKIKYIKCTHYKKVAHAIENLSIRGAPAIGIASAMAVALASINLKVSNSYMLLKKLKPVFQRLINTRPTAVNIRWAVDRMKNLIEKNLNLDVSELKDLIINETLKIQQEDIEINRKIGQFALPLFKEGCTVLTYCNAGSLATGEYGTATAPMYLAKERGIKFRVIVCETRPVLQGARITAFELMQAGIDVTLITDNTAGALLRKGIIDFAIVGTDRTVRNGDVANKIGTYTLAVLCKENKVPFYVAAPLSSIDLSISSGDMIPIEERASEEVTRLKGVKIAPEKVKVINLAFDVTPAKYITAIITEKGAFSPKHIKYINSKKSEKLRLKL</sequence>
<dbReference type="SUPFAM" id="SSF100950">
    <property type="entry name" value="NagB/RpiA/CoA transferase-like"/>
    <property type="match status" value="1"/>
</dbReference>
<dbReference type="InterPro" id="IPR000649">
    <property type="entry name" value="IF-2B-related"/>
</dbReference>
<dbReference type="PANTHER" id="PTHR43475">
    <property type="entry name" value="METHYLTHIORIBOSE-1-PHOSPHATE ISOMERASE"/>
    <property type="match status" value="1"/>
</dbReference>
<dbReference type="Pfam" id="PF01008">
    <property type="entry name" value="IF-2B"/>
    <property type="match status" value="1"/>
</dbReference>
<dbReference type="Gene3D" id="3.40.50.10470">
    <property type="entry name" value="Translation initiation factor eif-2b, domain 2"/>
    <property type="match status" value="1"/>
</dbReference>
<dbReference type="InterPro" id="IPR011559">
    <property type="entry name" value="Initiation_fac_2B_a/b/d"/>
</dbReference>
<dbReference type="Gene3D" id="1.20.120.420">
    <property type="entry name" value="translation initiation factor eif-2b, domain 1"/>
    <property type="match status" value="1"/>
</dbReference>
<dbReference type="NCBIfam" id="TIGR00512">
    <property type="entry name" value="salvage_mtnA"/>
    <property type="match status" value="1"/>
</dbReference>